<evidence type="ECO:0000313" key="4">
    <source>
        <dbReference type="Proteomes" id="UP000053858"/>
    </source>
</evidence>
<dbReference type="STRING" id="50402.A0A0A0AJI3"/>
<dbReference type="InterPro" id="IPR027417">
    <property type="entry name" value="P-loop_NTPase"/>
</dbReference>
<dbReference type="PANTHER" id="PTHR46535">
    <property type="entry name" value="NEDD4-BINDING PROTEIN 2"/>
    <property type="match status" value="1"/>
</dbReference>
<name>A0A0A0AJI3_CHAVO</name>
<feature type="compositionally biased region" description="Basic and acidic residues" evidence="1">
    <location>
        <begin position="272"/>
        <end position="287"/>
    </location>
</feature>
<feature type="region of interest" description="Disordered" evidence="1">
    <location>
        <begin position="487"/>
        <end position="514"/>
    </location>
</feature>
<feature type="region of interest" description="Disordered" evidence="1">
    <location>
        <begin position="272"/>
        <end position="293"/>
    </location>
</feature>
<feature type="compositionally biased region" description="Basic and acidic residues" evidence="1">
    <location>
        <begin position="918"/>
        <end position="929"/>
    </location>
</feature>
<dbReference type="Pfam" id="PF25126">
    <property type="entry name" value="DUF7818"/>
    <property type="match status" value="1"/>
</dbReference>
<feature type="compositionally biased region" description="Polar residues" evidence="1">
    <location>
        <begin position="894"/>
        <end position="906"/>
    </location>
</feature>
<feature type="compositionally biased region" description="Basic and acidic residues" evidence="1">
    <location>
        <begin position="941"/>
        <end position="959"/>
    </location>
</feature>
<feature type="non-terminal residue" evidence="3">
    <location>
        <position position="1372"/>
    </location>
</feature>
<dbReference type="PROSITE" id="PS50828">
    <property type="entry name" value="SMR"/>
    <property type="match status" value="1"/>
</dbReference>
<dbReference type="PANTHER" id="PTHR46535:SF1">
    <property type="entry name" value="NEDD4-BINDING PROTEIN 2"/>
    <property type="match status" value="1"/>
</dbReference>
<sequence length="1372" mass="155548">QAQQPPVCHMMKKKMHLVGQVLVLLRGVPGSGKSYLARTLLEDNPGGIILSTDDYFYKHGQYHYDPDCLGEAHDWNRKRAEEAFEMRISPIIIDNTNIQAWEMKPYVTLAQQFKYKVMFREPDTWWKFKPKELERRNIHGVSKEKIKRMLERYERYLTVSSILNSSVPDKSEAAGWSEDPWQEESHRLDCFTSFVVSNKRLKIQEQQSLNKSMFTRFGDLKEEVKREAHSDVKEEERFASDIEPLELAEDDKTFPSTSLTLESNCDPERFQKEEKEMKNNSVEHDSENSTAQDDLDVYLSDCVEKELPLEKKEEKGEKIEKNTETEMDELDVTTTEETVCLHTGEVEEHRDNDIRKVQTEFERSREICTEPKSTQSSNTVEPSSSAFDMSGKPELLNFVGDWPVEQTMGQRVKRARRLEKSLRSDREGKTPSQQHPGLGKEQAGLPGTCTVEKGHEEDNLASSCFSVSSEKVTPELQIIGHWPVSGSLEQRQQRSRRMRKTGLNQSDEGRNTEGDIDRNALETVDVLRGTPVNIAEQPDTKSLHMHQPETVASETVGEKKTQQNKRMRKHHKLALTFTNNNLPHPKEEEHLSMLNAAEEKYNTCSCRQKSSHSQTESQDFALLWRLEKNMLFPETTKVLHGRLDGFKPKDVDNPSDSQEKIPYRVMYDKSTFVEESELINIDESEKLNMLCKLFESVSFEALKDLYERCNKDIDWATGLLLDSDEKLCKDVDTECFQVREAEPVVADLDFKASTKYSENLKDCEQMLQIIGASGISEPSGDKNSPLSVAESRATKATATDAAVSDLLPATSLNDSVELKNSGDAAPRIDAGSSAAGIIEQSDSGKQEVESESLVEETINKPSVSQLDAGLYMPVALPHGPNTISTNLKFELGNKSDSNPSKSNAENSKVTALLLEMDHAPLMDPRSDKELETDEETQGSSREIRGKEEIETPSRDETKAKIQNPIPVSRAAFNIDCLELTLPPELALQLKEIFGPVGIEAGSLTVEDCVVHIDLNLARVIHEKWKESILVSPTVIQQIDTDDSEMLLSQNADSKIQKKKTDWVSGSSNDIQTRKPATSDVFPFMDHWNAQIQKVSLRQIISEEIAMQEKQDLNRVPSMARKDCAAKLKEKQLFEMFPTINQNFLMDVFRDNNYSLEQTEQFLNCVLEADPVKTVIAQESVQQNEIVSSYSAAKNREKKAKKSKEEDDPLSEIFQEFEYPQYDDLRAEAFCHQQKRQECLKKAGEAYRMGMKPVAAFYAHQGRLHEQKMKEANHAAAVQIFEKVNTSLLPMNVLDLHGLHVDEAVNHLSSVLQQKSEEYQQTGGKPYLCVITGRGSHSQGGVARIRPAAIRYLTSHNFRFTEIKPGCLKVMLN</sequence>
<evidence type="ECO:0000313" key="3">
    <source>
        <dbReference type="EMBL" id="KGL93195.1"/>
    </source>
</evidence>
<feature type="region of interest" description="Disordered" evidence="1">
    <location>
        <begin position="918"/>
        <end position="961"/>
    </location>
</feature>
<dbReference type="InterPro" id="IPR002625">
    <property type="entry name" value="Smr_dom"/>
</dbReference>
<dbReference type="GO" id="GO:0005634">
    <property type="term" value="C:nucleus"/>
    <property type="evidence" value="ECO:0007669"/>
    <property type="project" value="TreeGrafter"/>
</dbReference>
<dbReference type="InterPro" id="IPR036063">
    <property type="entry name" value="Smr_dom_sf"/>
</dbReference>
<feature type="region of interest" description="Disordered" evidence="1">
    <location>
        <begin position="887"/>
        <end position="906"/>
    </location>
</feature>
<organism evidence="3 4">
    <name type="scientific">Charadrius vociferus</name>
    <name type="common">Killdeer</name>
    <name type="synonym">Aegialitis vocifera</name>
    <dbReference type="NCBI Taxonomy" id="50402"/>
    <lineage>
        <taxon>Eukaryota</taxon>
        <taxon>Metazoa</taxon>
        <taxon>Chordata</taxon>
        <taxon>Craniata</taxon>
        <taxon>Vertebrata</taxon>
        <taxon>Euteleostomi</taxon>
        <taxon>Archelosauria</taxon>
        <taxon>Archosauria</taxon>
        <taxon>Dinosauria</taxon>
        <taxon>Saurischia</taxon>
        <taxon>Theropoda</taxon>
        <taxon>Coelurosauria</taxon>
        <taxon>Aves</taxon>
        <taxon>Neognathae</taxon>
        <taxon>Neoaves</taxon>
        <taxon>Charadriiformes</taxon>
        <taxon>Charadriidae</taxon>
        <taxon>Charadrius</taxon>
    </lineage>
</organism>
<dbReference type="GO" id="GO:0004519">
    <property type="term" value="F:endonuclease activity"/>
    <property type="evidence" value="ECO:0007669"/>
    <property type="project" value="TreeGrafter"/>
</dbReference>
<dbReference type="Gene3D" id="3.40.50.300">
    <property type="entry name" value="P-loop containing nucleotide triphosphate hydrolases"/>
    <property type="match status" value="1"/>
</dbReference>
<evidence type="ECO:0000256" key="1">
    <source>
        <dbReference type="SAM" id="MobiDB-lite"/>
    </source>
</evidence>
<dbReference type="InterPro" id="IPR056718">
    <property type="entry name" value="DUF7816"/>
</dbReference>
<dbReference type="InterPro" id="IPR013899">
    <property type="entry name" value="DUF1771"/>
</dbReference>
<feature type="domain" description="Smr" evidence="2">
    <location>
        <begin position="1293"/>
        <end position="1372"/>
    </location>
</feature>
<feature type="region of interest" description="Disordered" evidence="1">
    <location>
        <begin position="361"/>
        <end position="389"/>
    </location>
</feature>
<dbReference type="Pfam" id="PF25124">
    <property type="entry name" value="DUF7816"/>
    <property type="match status" value="1"/>
</dbReference>
<dbReference type="Proteomes" id="UP000053858">
    <property type="component" value="Unassembled WGS sequence"/>
</dbReference>
<dbReference type="Pfam" id="PF08590">
    <property type="entry name" value="DUF1771"/>
    <property type="match status" value="1"/>
</dbReference>
<feature type="region of interest" description="Disordered" evidence="1">
    <location>
        <begin position="549"/>
        <end position="569"/>
    </location>
</feature>
<dbReference type="SMART" id="SM01162">
    <property type="entry name" value="DUF1771"/>
    <property type="match status" value="1"/>
</dbReference>
<dbReference type="SUPFAM" id="SSF160443">
    <property type="entry name" value="SMR domain-like"/>
    <property type="match status" value="1"/>
</dbReference>
<reference evidence="4" key="1">
    <citation type="journal article" date="2014" name="Science">
        <title>Comparative genomics reveals insights into avian genome evolution and adaptation.</title>
        <authorList>
            <consortium name="Avian Genome Consortium"/>
            <person name="Zhang G."/>
            <person name="Li C."/>
            <person name="Li Q."/>
            <person name="Li B."/>
            <person name="Larkin D.M."/>
            <person name="Lee C."/>
            <person name="Storz J.F."/>
            <person name="Antunes A."/>
            <person name="Greenwold M.J."/>
            <person name="Meredith R.W."/>
            <person name="Odeen A."/>
            <person name="Cui J."/>
            <person name="Zhou Q."/>
            <person name="Xu L."/>
            <person name="Pan H."/>
            <person name="Wang Z."/>
            <person name="Jin L."/>
            <person name="Zhang P."/>
            <person name="Hu H."/>
            <person name="Yang W."/>
            <person name="Hu J."/>
            <person name="Xiao J."/>
            <person name="Yang Z."/>
            <person name="Liu Y."/>
            <person name="Xie Q."/>
            <person name="Yu H."/>
            <person name="Lian J."/>
            <person name="Wen P."/>
            <person name="Zhang F."/>
            <person name="Li H."/>
            <person name="Zeng Y."/>
            <person name="Xiong Z."/>
            <person name="Liu S."/>
            <person name="Zhou L."/>
            <person name="Huang Z."/>
            <person name="An N."/>
            <person name="Wang J."/>
            <person name="Zheng Q."/>
            <person name="Xiong Y."/>
            <person name="Wang G."/>
            <person name="Wang B."/>
            <person name="Wang J."/>
            <person name="Fan Y."/>
            <person name="da Fonseca R.R."/>
            <person name="Alfaro-Nunez A."/>
            <person name="Schubert M."/>
            <person name="Orlando L."/>
            <person name="Mourier T."/>
            <person name="Howard J.T."/>
            <person name="Ganapathy G."/>
            <person name="Pfenning A."/>
            <person name="Whitney O."/>
            <person name="Rivas M.V."/>
            <person name="Hara E."/>
            <person name="Smith J."/>
            <person name="Farre M."/>
            <person name="Narayan J."/>
            <person name="Slavov G."/>
            <person name="Romanov M.N."/>
            <person name="Borges R."/>
            <person name="Machado J.P."/>
            <person name="Khan I."/>
            <person name="Springer M.S."/>
            <person name="Gatesy J."/>
            <person name="Hoffmann F.G."/>
            <person name="Opazo J.C."/>
            <person name="Hastad O."/>
            <person name="Sawyer R.H."/>
            <person name="Kim H."/>
            <person name="Kim K.W."/>
            <person name="Kim H.J."/>
            <person name="Cho S."/>
            <person name="Li N."/>
            <person name="Huang Y."/>
            <person name="Bruford M.W."/>
            <person name="Zhan X."/>
            <person name="Dixon A."/>
            <person name="Bertelsen M.F."/>
            <person name="Derryberry E."/>
            <person name="Warren W."/>
            <person name="Wilson R.K."/>
            <person name="Li S."/>
            <person name="Ray D.A."/>
            <person name="Green R.E."/>
            <person name="O'Brien S.J."/>
            <person name="Griffin D."/>
            <person name="Johnson W.E."/>
            <person name="Haussler D."/>
            <person name="Ryder O.A."/>
            <person name="Willerslev E."/>
            <person name="Graves G.R."/>
            <person name="Alstrom P."/>
            <person name="Fjeldsa J."/>
            <person name="Mindell D.P."/>
            <person name="Edwards S.V."/>
            <person name="Braun E.L."/>
            <person name="Rahbek C."/>
            <person name="Burt D.W."/>
            <person name="Houde P."/>
            <person name="Zhang Y."/>
            <person name="Yang H."/>
            <person name="Wang J."/>
            <person name="Jarvis E.D."/>
            <person name="Gilbert M.T."/>
            <person name="Wang J."/>
        </authorList>
    </citation>
    <scope>NUCLEOTIDE SEQUENCE [LARGE SCALE GENOMIC DNA]</scope>
</reference>
<protein>
    <submittedName>
        <fullName evidence="3">NEDD4-binding protein 2</fullName>
    </submittedName>
</protein>
<evidence type="ECO:0000259" key="2">
    <source>
        <dbReference type="PROSITE" id="PS50828"/>
    </source>
</evidence>
<dbReference type="SUPFAM" id="SSF52540">
    <property type="entry name" value="P-loop containing nucleoside triphosphate hydrolases"/>
    <property type="match status" value="1"/>
</dbReference>
<proteinExistence type="predicted"/>
<keyword evidence="4" id="KW-1185">Reference proteome</keyword>
<dbReference type="InterPro" id="IPR056719">
    <property type="entry name" value="DUF7817"/>
</dbReference>
<dbReference type="Gene3D" id="3.30.1370.110">
    <property type="match status" value="1"/>
</dbReference>
<dbReference type="Pfam" id="PF25125">
    <property type="entry name" value="DUF7817"/>
    <property type="match status" value="1"/>
</dbReference>
<feature type="compositionally biased region" description="Basic and acidic residues" evidence="1">
    <location>
        <begin position="418"/>
        <end position="429"/>
    </location>
</feature>
<gene>
    <name evidence="3" type="ORF">N301_01859</name>
</gene>
<accession>A0A0A0AJI3</accession>
<dbReference type="Pfam" id="PF01713">
    <property type="entry name" value="Smr"/>
    <property type="match status" value="1"/>
</dbReference>
<feature type="non-terminal residue" evidence="3">
    <location>
        <position position="1"/>
    </location>
</feature>
<dbReference type="InterPro" id="IPR052772">
    <property type="entry name" value="Endo/PolyKinase_Domain-Protein"/>
</dbReference>
<dbReference type="Pfam" id="PF13671">
    <property type="entry name" value="AAA_33"/>
    <property type="match status" value="1"/>
</dbReference>
<dbReference type="InterPro" id="IPR056720">
    <property type="entry name" value="DUF7818"/>
</dbReference>
<feature type="region of interest" description="Disordered" evidence="1">
    <location>
        <begin position="410"/>
        <end position="447"/>
    </location>
</feature>
<dbReference type="EMBL" id="KL871738">
    <property type="protein sequence ID" value="KGL93195.1"/>
    <property type="molecule type" value="Genomic_DNA"/>
</dbReference>
<feature type="compositionally biased region" description="Polar residues" evidence="1">
    <location>
        <begin position="371"/>
        <end position="387"/>
    </location>
</feature>
<dbReference type="SMART" id="SM00463">
    <property type="entry name" value="SMR"/>
    <property type="match status" value="1"/>
</dbReference>